<feature type="binding site" evidence="14">
    <location>
        <position position="10"/>
    </location>
    <ligand>
        <name>Mg(2+)</name>
        <dbReference type="ChEBI" id="CHEBI:18420"/>
    </ligand>
</feature>
<evidence type="ECO:0000256" key="11">
    <source>
        <dbReference type="ARBA" id="ARBA00053326"/>
    </source>
</evidence>
<keyword evidence="8" id="KW-0333">Golgi apparatus</keyword>
<keyword evidence="14" id="KW-0479">Metal-binding</keyword>
<feature type="binding site" evidence="13">
    <location>
        <position position="49"/>
    </location>
    <ligand>
        <name>GTP</name>
        <dbReference type="ChEBI" id="CHEBI:37565"/>
    </ligand>
</feature>
<evidence type="ECO:0000256" key="13">
    <source>
        <dbReference type="PIRSR" id="PIRSR606689-1"/>
    </source>
</evidence>
<evidence type="ECO:0000256" key="1">
    <source>
        <dbReference type="ARBA" id="ARBA00004555"/>
    </source>
</evidence>
<evidence type="ECO:0000256" key="14">
    <source>
        <dbReference type="PIRSR" id="PIRSR606689-2"/>
    </source>
</evidence>
<evidence type="ECO:0000256" key="5">
    <source>
        <dbReference type="ARBA" id="ARBA00022741"/>
    </source>
</evidence>
<evidence type="ECO:0000256" key="6">
    <source>
        <dbReference type="ARBA" id="ARBA00022892"/>
    </source>
</evidence>
<dbReference type="Pfam" id="PF00025">
    <property type="entry name" value="Arf"/>
    <property type="match status" value="1"/>
</dbReference>
<dbReference type="PANTHER" id="PTHR11711">
    <property type="entry name" value="ADP RIBOSYLATION FACTOR-RELATED"/>
    <property type="match status" value="1"/>
</dbReference>
<comment type="similarity">
    <text evidence="2">Belongs to the small GTPase superfamily. Arf family.</text>
</comment>
<dbReference type="Gene3D" id="3.40.50.300">
    <property type="entry name" value="P-loop containing nucleotide triphosphate hydrolases"/>
    <property type="match status" value="1"/>
</dbReference>
<keyword evidence="3" id="KW-0813">Transport</keyword>
<evidence type="ECO:0000256" key="10">
    <source>
        <dbReference type="ARBA" id="ARBA00023288"/>
    </source>
</evidence>
<name>A0A9P6QPL2_9FUNG</name>
<dbReference type="GO" id="GO:0046872">
    <property type="term" value="F:metal ion binding"/>
    <property type="evidence" value="ECO:0007669"/>
    <property type="project" value="UniProtKB-KW"/>
</dbReference>
<dbReference type="EMBL" id="JAAAIN010002761">
    <property type="protein sequence ID" value="KAG0290284.1"/>
    <property type="molecule type" value="Genomic_DNA"/>
</dbReference>
<keyword evidence="9 13" id="KW-0342">GTP-binding</keyword>
<dbReference type="SUPFAM" id="SSF52540">
    <property type="entry name" value="P-loop containing nucleoside triphosphate hydrolases"/>
    <property type="match status" value="1"/>
</dbReference>
<feature type="binding site" evidence="13">
    <location>
        <begin position="108"/>
        <end position="111"/>
    </location>
    <ligand>
        <name>GTP</name>
        <dbReference type="ChEBI" id="CHEBI:37565"/>
    </ligand>
</feature>
<comment type="function">
    <text evidence="11">GTP-binding protein involved in protein trafficking; may modulate vesicle budding and uncoating within the Golgi apparatus.</text>
</comment>
<evidence type="ECO:0000256" key="12">
    <source>
        <dbReference type="ARBA" id="ARBA00070396"/>
    </source>
</evidence>
<dbReference type="GO" id="GO:0016192">
    <property type="term" value="P:vesicle-mediated transport"/>
    <property type="evidence" value="ECO:0007669"/>
    <property type="project" value="UniProtKB-KW"/>
</dbReference>
<dbReference type="GO" id="GO:0005794">
    <property type="term" value="C:Golgi apparatus"/>
    <property type="evidence" value="ECO:0007669"/>
    <property type="project" value="UniProtKB-SubCell"/>
</dbReference>
<keyword evidence="14" id="KW-0460">Magnesium</keyword>
<dbReference type="InterPro" id="IPR006689">
    <property type="entry name" value="Small_GTPase_ARF/SAR"/>
</dbReference>
<dbReference type="GO" id="GO:0003924">
    <property type="term" value="F:GTPase activity"/>
    <property type="evidence" value="ECO:0007669"/>
    <property type="project" value="InterPro"/>
</dbReference>
<dbReference type="CDD" id="cd00878">
    <property type="entry name" value="Arf_Arl"/>
    <property type="match status" value="1"/>
</dbReference>
<comment type="subcellular location">
    <subcellularLocation>
        <location evidence="1">Golgi apparatus</location>
    </subcellularLocation>
</comment>
<keyword evidence="16" id="KW-1185">Reference proteome</keyword>
<keyword evidence="7" id="KW-0653">Protein transport</keyword>
<evidence type="ECO:0000313" key="15">
    <source>
        <dbReference type="EMBL" id="KAG0290284.1"/>
    </source>
</evidence>
<keyword evidence="10" id="KW-0449">Lipoprotein</keyword>
<dbReference type="GO" id="GO:0015031">
    <property type="term" value="P:protein transport"/>
    <property type="evidence" value="ECO:0007669"/>
    <property type="project" value="UniProtKB-KW"/>
</dbReference>
<accession>A0A9P6QPL2</accession>
<dbReference type="OrthoDB" id="2412813at2759"/>
<dbReference type="InterPro" id="IPR005225">
    <property type="entry name" value="Small_GTP-bd"/>
</dbReference>
<dbReference type="NCBIfam" id="TIGR00231">
    <property type="entry name" value="small_GTP"/>
    <property type="match status" value="1"/>
</dbReference>
<proteinExistence type="inferred from homology"/>
<evidence type="ECO:0000256" key="3">
    <source>
        <dbReference type="ARBA" id="ARBA00022448"/>
    </source>
</evidence>
<dbReference type="PROSITE" id="PS51417">
    <property type="entry name" value="ARF"/>
    <property type="match status" value="1"/>
</dbReference>
<sequence length="148" mass="16562">MMGAAGCGKTTLLYQLRLGIAITTIPTIGYNIETLAIQGREITIWDIGGDWSYRHGHWRHYISGADGIIFVVDSSDQLQINEAKVALRGFYREYEAQLKRSVLLVFANKQDRLDALSVAEVKDKLGLEAMQSEGRRWHIHGSIARSGD</sequence>
<evidence type="ECO:0000313" key="16">
    <source>
        <dbReference type="Proteomes" id="UP000823405"/>
    </source>
</evidence>
<evidence type="ECO:0000256" key="8">
    <source>
        <dbReference type="ARBA" id="ARBA00023034"/>
    </source>
</evidence>
<comment type="caution">
    <text evidence="15">The sequence shown here is derived from an EMBL/GenBank/DDBJ whole genome shotgun (WGS) entry which is preliminary data.</text>
</comment>
<feature type="binding site" evidence="14">
    <location>
        <position position="27"/>
    </location>
    <ligand>
        <name>Mg(2+)</name>
        <dbReference type="ChEBI" id="CHEBI:18420"/>
    </ligand>
</feature>
<keyword evidence="5 13" id="KW-0547">Nucleotide-binding</keyword>
<keyword evidence="6" id="KW-0931">ER-Golgi transport</keyword>
<evidence type="ECO:0000256" key="2">
    <source>
        <dbReference type="ARBA" id="ARBA00010290"/>
    </source>
</evidence>
<evidence type="ECO:0000256" key="9">
    <source>
        <dbReference type="ARBA" id="ARBA00023134"/>
    </source>
</evidence>
<feature type="binding site" evidence="13">
    <location>
        <begin position="3"/>
        <end position="10"/>
    </location>
    <ligand>
        <name>GTP</name>
        <dbReference type="ChEBI" id="CHEBI:37565"/>
    </ligand>
</feature>
<evidence type="ECO:0000256" key="4">
    <source>
        <dbReference type="ARBA" id="ARBA00022707"/>
    </source>
</evidence>
<dbReference type="InterPro" id="IPR027417">
    <property type="entry name" value="P-loop_NTPase"/>
</dbReference>
<dbReference type="FunFam" id="3.40.50.300:FF:003500">
    <property type="entry name" value="ADP-ribosylation factor 1"/>
    <property type="match status" value="1"/>
</dbReference>
<dbReference type="SMART" id="SM00177">
    <property type="entry name" value="ARF"/>
    <property type="match status" value="1"/>
</dbReference>
<gene>
    <name evidence="15" type="primary">ARF1_2</name>
    <name evidence="15" type="ORF">BGZ97_006213</name>
</gene>
<protein>
    <recommendedName>
        <fullName evidence="12">ADP-ribosylation factor</fullName>
    </recommendedName>
</protein>
<feature type="non-terminal residue" evidence="15">
    <location>
        <position position="148"/>
    </location>
</feature>
<reference evidence="15" key="1">
    <citation type="journal article" date="2020" name="Fungal Divers.">
        <title>Resolving the Mortierellaceae phylogeny through synthesis of multi-gene phylogenetics and phylogenomics.</title>
        <authorList>
            <person name="Vandepol N."/>
            <person name="Liber J."/>
            <person name="Desiro A."/>
            <person name="Na H."/>
            <person name="Kennedy M."/>
            <person name="Barry K."/>
            <person name="Grigoriev I.V."/>
            <person name="Miller A.N."/>
            <person name="O'Donnell K."/>
            <person name="Stajich J.E."/>
            <person name="Bonito G."/>
        </authorList>
    </citation>
    <scope>NUCLEOTIDE SEQUENCE</scope>
    <source>
        <strain evidence="15">NVP60</strain>
    </source>
</reference>
<evidence type="ECO:0000256" key="7">
    <source>
        <dbReference type="ARBA" id="ARBA00022927"/>
    </source>
</evidence>
<dbReference type="AlphaFoldDB" id="A0A9P6QPL2"/>
<dbReference type="GO" id="GO:0005525">
    <property type="term" value="F:GTP binding"/>
    <property type="evidence" value="ECO:0007669"/>
    <property type="project" value="UniProtKB-KW"/>
</dbReference>
<organism evidence="15 16">
    <name type="scientific">Linnemannia gamsii</name>
    <dbReference type="NCBI Taxonomy" id="64522"/>
    <lineage>
        <taxon>Eukaryota</taxon>
        <taxon>Fungi</taxon>
        <taxon>Fungi incertae sedis</taxon>
        <taxon>Mucoromycota</taxon>
        <taxon>Mortierellomycotina</taxon>
        <taxon>Mortierellomycetes</taxon>
        <taxon>Mortierellales</taxon>
        <taxon>Mortierellaceae</taxon>
        <taxon>Linnemannia</taxon>
    </lineage>
</organism>
<dbReference type="Proteomes" id="UP000823405">
    <property type="component" value="Unassembled WGS sequence"/>
</dbReference>
<dbReference type="InterPro" id="IPR024156">
    <property type="entry name" value="Small_GTPase_ARF"/>
</dbReference>
<keyword evidence="4" id="KW-0519">Myristate</keyword>